<dbReference type="PANTHER" id="PTHR42834">
    <property type="entry name" value="ENDONUCLEASE/EXONUCLEASE/PHOSPHATASE FAMILY PROTEIN (AFU_ORTHOLOGUE AFUA_3G09210)"/>
    <property type="match status" value="1"/>
</dbReference>
<sequence length="357" mass="40923">MIKNHTIITMKKYLFFLMFMVLLGTKVNAQKKFSVYGVGFYNQENLFDYTHDEGKRDMEFTPDGSYKWNKMKYESKLRNMSKVLAEMGTDVLPNVGCAFIGLAEAENAHVLDDLTAQPALAARGYKYVHIEGPDKRGIDCALLYNPKLFTVRDTKLVPYIYERAEDTKHATRGFLTVSGTMADEHVTVVVCHWPSRGAGSYYRELGGKQVKALKDSLLQDDPNVKVLVMGDMNDDPTNKSMYECLSAKANIEEVGAGDMYNPWYNVLVKENTGTLQYQGKWNLFDQIVMTPNFLNKNNEKDFSNLKYWKHQIFRRDYLFQETGPYKGNTKRTTAGGVWLDGYSDHLPVVVYLMKEQK</sequence>
<dbReference type="GO" id="GO:0003824">
    <property type="term" value="F:catalytic activity"/>
    <property type="evidence" value="ECO:0007669"/>
    <property type="project" value="InterPro"/>
</dbReference>
<proteinExistence type="predicted"/>
<protein>
    <submittedName>
        <fullName evidence="2">Nuclease</fullName>
    </submittedName>
</protein>
<evidence type="ECO:0000313" key="2">
    <source>
        <dbReference type="EMBL" id="BAU59370.1"/>
    </source>
</evidence>
<feature type="domain" description="Endonuclease/exonuclease/phosphatase" evidence="1">
    <location>
        <begin position="38"/>
        <end position="354"/>
    </location>
</feature>
<gene>
    <name evidence="2" type="primary">nucA</name>
</gene>
<dbReference type="EMBL" id="LC127052">
    <property type="protein sequence ID" value="BAU59370.1"/>
    <property type="molecule type" value="Genomic_DNA"/>
</dbReference>
<organism evidence="2">
    <name type="scientific">Prevotella intermedia</name>
    <dbReference type="NCBI Taxonomy" id="28131"/>
    <lineage>
        <taxon>Bacteria</taxon>
        <taxon>Pseudomonadati</taxon>
        <taxon>Bacteroidota</taxon>
        <taxon>Bacteroidia</taxon>
        <taxon>Bacteroidales</taxon>
        <taxon>Prevotellaceae</taxon>
        <taxon>Prevotella</taxon>
    </lineage>
</organism>
<evidence type="ECO:0000259" key="1">
    <source>
        <dbReference type="Pfam" id="PF19580"/>
    </source>
</evidence>
<dbReference type="SUPFAM" id="SSF56219">
    <property type="entry name" value="DNase I-like"/>
    <property type="match status" value="1"/>
</dbReference>
<dbReference type="Pfam" id="PF19580">
    <property type="entry name" value="Exo_endo_phos_3"/>
    <property type="match status" value="1"/>
</dbReference>
<accession>A0A140JTF2</accession>
<dbReference type="Gene3D" id="3.60.10.10">
    <property type="entry name" value="Endonuclease/exonuclease/phosphatase"/>
    <property type="match status" value="1"/>
</dbReference>
<dbReference type="AlphaFoldDB" id="A0A140JTF2"/>
<name>A0A140JTF2_PREIN</name>
<reference evidence="2" key="1">
    <citation type="submission" date="2016-02" db="EMBL/GenBank/DDBJ databases">
        <title>Prevotella intermedia extracellular nucleases contribute to degradation of neutrophil extracellular traps.</title>
        <authorList>
            <person name="Doke M."/>
            <person name="Fukamachi H."/>
            <person name="Kuwata H."/>
        </authorList>
    </citation>
    <scope>NUCLEOTIDE SEQUENCE</scope>
    <source>
        <strain evidence="2">ATCC 25611</strain>
    </source>
</reference>
<dbReference type="InterPro" id="IPR036691">
    <property type="entry name" value="Endo/exonu/phosph_ase_sf"/>
</dbReference>
<dbReference type="InterPro" id="IPR005135">
    <property type="entry name" value="Endo/exonuclease/phosphatase"/>
</dbReference>
<dbReference type="PANTHER" id="PTHR42834:SF1">
    <property type="entry name" value="ENDONUCLEASE_EXONUCLEASE_PHOSPHATASE FAMILY PROTEIN (AFU_ORTHOLOGUE AFUA_3G09210)"/>
    <property type="match status" value="1"/>
</dbReference>